<dbReference type="EMBL" id="CP002292">
    <property type="protein sequence ID" value="ADP72372.1"/>
    <property type="molecule type" value="Genomic_DNA"/>
</dbReference>
<dbReference type="KEGG" id="rva:Rvan_3176"/>
<protein>
    <submittedName>
        <fullName evidence="1">Uncharacterized protein</fullName>
    </submittedName>
</protein>
<dbReference type="AlphaFoldDB" id="E3I1J7"/>
<keyword evidence="2" id="KW-1185">Reference proteome</keyword>
<dbReference type="RefSeq" id="WP_013420735.1">
    <property type="nucleotide sequence ID" value="NC_014664.1"/>
</dbReference>
<gene>
    <name evidence="1" type="ordered locus">Rvan_3176</name>
</gene>
<accession>E3I1J7</accession>
<dbReference type="OrthoDB" id="9851095at2"/>
<evidence type="ECO:0000313" key="2">
    <source>
        <dbReference type="Proteomes" id="UP000001399"/>
    </source>
</evidence>
<name>E3I1J7_RHOVT</name>
<dbReference type="HOGENOM" id="CLU_1474117_0_0_5"/>
<sequence>MTIDMFESANFSFAGIAHARARERKARHWIEAAVAAGTDPHIQQQGMSSGELAGEWLLRMLKSADTPGRTINDLPESLWLETFIILESMGRIEFAERLMPWHGNLFPDDASPRAIALRARIARRVLNMELTQFYAPCGISIETALLLEKGSSSLREEDLDVLCEGHILSSDWLFSGQADEIEA</sequence>
<proteinExistence type="predicted"/>
<reference evidence="2" key="1">
    <citation type="journal article" date="2011" name="J. Bacteriol.">
        <title>Genome sequences of eight morphologically diverse alphaproteobacteria.</title>
        <authorList>
            <consortium name="US DOE Joint Genome Institute"/>
            <person name="Brown P.J."/>
            <person name="Kysela D.T."/>
            <person name="Buechlein A."/>
            <person name="Hemmerich C."/>
            <person name="Brun Y.V."/>
        </authorList>
    </citation>
    <scope>NUCLEOTIDE SEQUENCE [LARGE SCALE GENOMIC DNA]</scope>
    <source>
        <strain evidence="2">ATCC 17100 / ATH 3.1.1 / DSM 162 / LMG 4299</strain>
    </source>
</reference>
<dbReference type="Proteomes" id="UP000001399">
    <property type="component" value="Chromosome"/>
</dbReference>
<evidence type="ECO:0000313" key="1">
    <source>
        <dbReference type="EMBL" id="ADP72372.1"/>
    </source>
</evidence>
<organism evidence="1 2">
    <name type="scientific">Rhodomicrobium vannielii (strain ATCC 17100 / DSM 162 / LMG 4299 / NCIMB 10020 / ATH 3.1.1)</name>
    <dbReference type="NCBI Taxonomy" id="648757"/>
    <lineage>
        <taxon>Bacteria</taxon>
        <taxon>Pseudomonadati</taxon>
        <taxon>Pseudomonadota</taxon>
        <taxon>Alphaproteobacteria</taxon>
        <taxon>Hyphomicrobiales</taxon>
        <taxon>Hyphomicrobiaceae</taxon>
        <taxon>Rhodomicrobium</taxon>
    </lineage>
</organism>